<reference evidence="1 2" key="1">
    <citation type="submission" date="2017-07" db="EMBL/GenBank/DDBJ databases">
        <title>Amycolatopsis antarcticus sp. nov., isolated from the surface of an Antarcticus brown macroalga.</title>
        <authorList>
            <person name="Wang J."/>
            <person name="Leiva S."/>
            <person name="Huang J."/>
            <person name="Huang Y."/>
        </authorList>
    </citation>
    <scope>NUCLEOTIDE SEQUENCE [LARGE SCALE GENOMIC DNA]</scope>
    <source>
        <strain evidence="1 2">AU-G6</strain>
    </source>
</reference>
<accession>A0A263D4Q8</accession>
<dbReference type="EMBL" id="NKYE01000005">
    <property type="protein sequence ID" value="OZM73179.1"/>
    <property type="molecule type" value="Genomic_DNA"/>
</dbReference>
<sequence length="530" mass="57238">MSPVSRGRKKTPKPPSANAELDGVFGDVLRDFIPLAAEPDVLQVELFTSELIGEWWRAPEPYDDPERTVGLGLVRYAGRTSTPAGVALLRAMAALAVTDEQRSAAAQAATLMAERGLAVPDWADAIGTASPTGCWESTDVYGDQTTLLLTFDRAGRSHGIAAVLDANHLGGCVEEAFCTEEPDGLLADLRAQAADSEGLLDVRPIDASRARALIERGLDLADVSEVEPGEVLVANRALVLARCRLLPAADVLAEPVKHTDAERDAIVTEFLTAIEETDADAATCARLIVDFGCDLDEGRPLRVGPGKLAEFLEDWVPNEIELTEEQAEALPDVVRAWAGWAGGRSELSAHAVAELLESAEESIQYFEDGPADDEHLDSYLEGVATGADDDLVEETLARRRFAVPETSAVVGVDDFPDLDPADEDERYLLVLGEHPEYHDALADPEFDGEIDGVDPHLFIAVKQVLVNQLWADDPEELWPAVVALAEAEHDRDEIFDVLGRLVLEYLAGALTGEQDPDIDGYRAALRELAL</sequence>
<comment type="caution">
    <text evidence="1">The sequence shown here is derived from an EMBL/GenBank/DDBJ whole genome shotgun (WGS) entry which is preliminary data.</text>
</comment>
<evidence type="ECO:0000313" key="1">
    <source>
        <dbReference type="EMBL" id="OZM73179.1"/>
    </source>
</evidence>
<dbReference type="InParanoid" id="A0A263D4Q8"/>
<dbReference type="AlphaFoldDB" id="A0A263D4Q8"/>
<dbReference type="OrthoDB" id="5170563at2"/>
<evidence type="ECO:0000313" key="2">
    <source>
        <dbReference type="Proteomes" id="UP000242444"/>
    </source>
</evidence>
<protein>
    <recommendedName>
        <fullName evidence="3">DUF1841 family protein</fullName>
    </recommendedName>
</protein>
<gene>
    <name evidence="1" type="ORF">CFN78_09895</name>
</gene>
<organism evidence="1 2">
    <name type="scientific">Amycolatopsis antarctica</name>
    <dbReference type="NCBI Taxonomy" id="1854586"/>
    <lineage>
        <taxon>Bacteria</taxon>
        <taxon>Bacillati</taxon>
        <taxon>Actinomycetota</taxon>
        <taxon>Actinomycetes</taxon>
        <taxon>Pseudonocardiales</taxon>
        <taxon>Pseudonocardiaceae</taxon>
        <taxon>Amycolatopsis</taxon>
    </lineage>
</organism>
<proteinExistence type="predicted"/>
<keyword evidence="2" id="KW-1185">Reference proteome</keyword>
<evidence type="ECO:0008006" key="3">
    <source>
        <dbReference type="Google" id="ProtNLM"/>
    </source>
</evidence>
<dbReference type="Proteomes" id="UP000242444">
    <property type="component" value="Unassembled WGS sequence"/>
</dbReference>
<dbReference type="RefSeq" id="WP_094862384.1">
    <property type="nucleotide sequence ID" value="NZ_NKYE01000005.1"/>
</dbReference>
<name>A0A263D4Q8_9PSEU</name>